<evidence type="ECO:0000313" key="3">
    <source>
        <dbReference type="Proteomes" id="UP000479710"/>
    </source>
</evidence>
<accession>A0A6G1BV50</accession>
<keyword evidence="3" id="KW-1185">Reference proteome</keyword>
<evidence type="ECO:0000256" key="1">
    <source>
        <dbReference type="SAM" id="MobiDB-lite"/>
    </source>
</evidence>
<dbReference type="AlphaFoldDB" id="A0A6G1BV50"/>
<reference evidence="2 3" key="1">
    <citation type="submission" date="2019-11" db="EMBL/GenBank/DDBJ databases">
        <title>Whole genome sequence of Oryza granulata.</title>
        <authorList>
            <person name="Li W."/>
        </authorList>
    </citation>
    <scope>NUCLEOTIDE SEQUENCE [LARGE SCALE GENOMIC DNA]</scope>
    <source>
        <strain evidence="3">cv. Menghai</strain>
        <tissue evidence="2">Leaf</tissue>
    </source>
</reference>
<organism evidence="2 3">
    <name type="scientific">Oryza meyeriana var. granulata</name>
    <dbReference type="NCBI Taxonomy" id="110450"/>
    <lineage>
        <taxon>Eukaryota</taxon>
        <taxon>Viridiplantae</taxon>
        <taxon>Streptophyta</taxon>
        <taxon>Embryophyta</taxon>
        <taxon>Tracheophyta</taxon>
        <taxon>Spermatophyta</taxon>
        <taxon>Magnoliopsida</taxon>
        <taxon>Liliopsida</taxon>
        <taxon>Poales</taxon>
        <taxon>Poaceae</taxon>
        <taxon>BOP clade</taxon>
        <taxon>Oryzoideae</taxon>
        <taxon>Oryzeae</taxon>
        <taxon>Oryzinae</taxon>
        <taxon>Oryza</taxon>
        <taxon>Oryza meyeriana</taxon>
    </lineage>
</organism>
<protein>
    <submittedName>
        <fullName evidence="2">Uncharacterized protein</fullName>
    </submittedName>
</protein>
<comment type="caution">
    <text evidence="2">The sequence shown here is derived from an EMBL/GenBank/DDBJ whole genome shotgun (WGS) entry which is preliminary data.</text>
</comment>
<feature type="region of interest" description="Disordered" evidence="1">
    <location>
        <begin position="1"/>
        <end position="35"/>
    </location>
</feature>
<gene>
    <name evidence="2" type="ORF">E2562_011269</name>
</gene>
<dbReference type="EMBL" id="SPHZ02000011">
    <property type="protein sequence ID" value="KAF0891870.1"/>
    <property type="molecule type" value="Genomic_DNA"/>
</dbReference>
<name>A0A6G1BV50_9ORYZ</name>
<dbReference type="Proteomes" id="UP000479710">
    <property type="component" value="Unassembled WGS sequence"/>
</dbReference>
<evidence type="ECO:0000313" key="2">
    <source>
        <dbReference type="EMBL" id="KAF0891870.1"/>
    </source>
</evidence>
<sequence length="68" mass="7251">MAASSVRPSPIPRRGAGPAARIVHGRLPPPPPSPIPRNWCSAQAYGTPAPQALLWRFLCVVIDDRTGV</sequence>
<proteinExistence type="predicted"/>